<protein>
    <submittedName>
        <fullName evidence="4">Uncharacterized damage-inducible protein DinB (Forms a four-helix bundle)</fullName>
    </submittedName>
</protein>
<dbReference type="Gene3D" id="1.20.120.450">
    <property type="entry name" value="dinb family like domain"/>
    <property type="match status" value="1"/>
</dbReference>
<comment type="similarity">
    <text evidence="1">Belongs to the DinB family.</text>
</comment>
<evidence type="ECO:0000256" key="3">
    <source>
        <dbReference type="PIRSR" id="PIRSR607837-1"/>
    </source>
</evidence>
<dbReference type="SUPFAM" id="SSF109854">
    <property type="entry name" value="DinB/YfiT-like putative metalloenzymes"/>
    <property type="match status" value="1"/>
</dbReference>
<dbReference type="InterPro" id="IPR034660">
    <property type="entry name" value="DinB/YfiT-like"/>
</dbReference>
<feature type="binding site" evidence="3">
    <location>
        <position position="167"/>
    </location>
    <ligand>
        <name>a divalent metal cation</name>
        <dbReference type="ChEBI" id="CHEBI:60240"/>
    </ligand>
</feature>
<feature type="binding site" evidence="3">
    <location>
        <position position="79"/>
    </location>
    <ligand>
        <name>a divalent metal cation</name>
        <dbReference type="ChEBI" id="CHEBI:60240"/>
    </ligand>
</feature>
<evidence type="ECO:0000313" key="5">
    <source>
        <dbReference type="Proteomes" id="UP000242501"/>
    </source>
</evidence>
<keyword evidence="5" id="KW-1185">Reference proteome</keyword>
<dbReference type="EMBL" id="FMYL01000002">
    <property type="protein sequence ID" value="SDB85298.1"/>
    <property type="molecule type" value="Genomic_DNA"/>
</dbReference>
<organism evidence="4 5">
    <name type="scientific">Acinetobacter boissieri</name>
    <dbReference type="NCBI Taxonomy" id="1219383"/>
    <lineage>
        <taxon>Bacteria</taxon>
        <taxon>Pseudomonadati</taxon>
        <taxon>Pseudomonadota</taxon>
        <taxon>Gammaproteobacteria</taxon>
        <taxon>Moraxellales</taxon>
        <taxon>Moraxellaceae</taxon>
        <taxon>Acinetobacter</taxon>
    </lineage>
</organism>
<dbReference type="GO" id="GO:0046872">
    <property type="term" value="F:metal ion binding"/>
    <property type="evidence" value="ECO:0007669"/>
    <property type="project" value="UniProtKB-KW"/>
</dbReference>
<dbReference type="PANTHER" id="PTHR37302">
    <property type="entry name" value="SLR1116 PROTEIN"/>
    <property type="match status" value="1"/>
</dbReference>
<gene>
    <name evidence="4" type="ORF">SAMN05421733_102204</name>
</gene>
<keyword evidence="2 3" id="KW-0479">Metal-binding</keyword>
<evidence type="ECO:0000313" key="4">
    <source>
        <dbReference type="EMBL" id="SDB85298.1"/>
    </source>
</evidence>
<dbReference type="PANTHER" id="PTHR37302:SF1">
    <property type="entry name" value="PROTEIN DINB"/>
    <property type="match status" value="1"/>
</dbReference>
<feature type="binding site" evidence="3">
    <location>
        <position position="163"/>
    </location>
    <ligand>
        <name>a divalent metal cation</name>
        <dbReference type="ChEBI" id="CHEBI:60240"/>
    </ligand>
</feature>
<dbReference type="AlphaFoldDB" id="A0A1G6GTI3"/>
<sequence>MLSLYLGLAIFCFTANGMLFVSCIIAKVVGLDIETLKHFSDYHIWATARLNETLMQVSEQDFIQDRGLFFNSILGTLNHMYVGETLWFARFNQLEPPRWQLNQMVLPNKMDLLLGLQEKTVQWQSFIETIPISILESDLRYRSSTGVEYCLPYGQTLLHVFNHATHHRGQITAALTQLGYICPELDWVYMLVELKQ</sequence>
<dbReference type="InterPro" id="IPR007837">
    <property type="entry name" value="DinB"/>
</dbReference>
<dbReference type="Proteomes" id="UP000242501">
    <property type="component" value="Unassembled WGS sequence"/>
</dbReference>
<reference evidence="5" key="1">
    <citation type="submission" date="2016-09" db="EMBL/GenBank/DDBJ databases">
        <authorList>
            <person name="Varghese N."/>
            <person name="Submissions S."/>
        </authorList>
    </citation>
    <scope>NUCLEOTIDE SEQUENCE [LARGE SCALE GENOMIC DNA]</scope>
    <source>
        <strain evidence="5">ANC 4422</strain>
    </source>
</reference>
<dbReference type="Pfam" id="PF05163">
    <property type="entry name" value="DinB"/>
    <property type="match status" value="1"/>
</dbReference>
<name>A0A1G6GTI3_9GAMM</name>
<evidence type="ECO:0000256" key="1">
    <source>
        <dbReference type="ARBA" id="ARBA00008635"/>
    </source>
</evidence>
<accession>A0A1G6GTI3</accession>
<proteinExistence type="inferred from homology"/>
<evidence type="ECO:0000256" key="2">
    <source>
        <dbReference type="ARBA" id="ARBA00022723"/>
    </source>
</evidence>